<accession>A0ABQ5Q8T9</accession>
<evidence type="ECO:0000313" key="7">
    <source>
        <dbReference type="EMBL" id="GLH71027.1"/>
    </source>
</evidence>
<dbReference type="SUPFAM" id="SSF52540">
    <property type="entry name" value="P-loop containing nucleoside triphosphate hydrolases"/>
    <property type="match status" value="1"/>
</dbReference>
<dbReference type="Gene3D" id="3.40.50.300">
    <property type="entry name" value="P-loop containing nucleotide triphosphate hydrolases"/>
    <property type="match status" value="1"/>
</dbReference>
<evidence type="ECO:0000256" key="1">
    <source>
        <dbReference type="ARBA" id="ARBA00006611"/>
    </source>
</evidence>
<dbReference type="InterPro" id="IPR027417">
    <property type="entry name" value="P-loop_NTPase"/>
</dbReference>
<dbReference type="InterPro" id="IPR007831">
    <property type="entry name" value="T2SS_GspE_N"/>
</dbReference>
<dbReference type="RefSeq" id="WP_285726865.1">
    <property type="nucleotide sequence ID" value="NZ_BSDD01000005.1"/>
</dbReference>
<keyword evidence="8" id="KW-1185">Reference proteome</keyword>
<reference evidence="7 8" key="1">
    <citation type="journal article" date="2023" name="Antonie Van Leeuwenhoek">
        <title>Mesoterricola silvestris gen. nov., sp. nov., Mesoterricola sediminis sp. nov., Geothrix oryzae sp. nov., Geothrix edaphica sp. nov., Geothrix rubra sp. nov., and Geothrix limicola sp. nov., six novel members of Acidobacteriota isolated from soils.</title>
        <authorList>
            <person name="Itoh H."/>
            <person name="Sugisawa Y."/>
            <person name="Mise K."/>
            <person name="Xu Z."/>
            <person name="Kuniyasu M."/>
            <person name="Ushijima N."/>
            <person name="Kawano K."/>
            <person name="Kobayashi E."/>
            <person name="Shiratori Y."/>
            <person name="Masuda Y."/>
            <person name="Senoo K."/>
        </authorList>
    </citation>
    <scope>NUCLEOTIDE SEQUENCE [LARGE SCALE GENOMIC DNA]</scope>
    <source>
        <strain evidence="7 8">Red803</strain>
    </source>
</reference>
<keyword evidence="3" id="KW-0067">ATP-binding</keyword>
<dbReference type="Pfam" id="PF00437">
    <property type="entry name" value="T2SSE"/>
    <property type="match status" value="1"/>
</dbReference>
<gene>
    <name evidence="7" type="primary">pilB</name>
    <name evidence="7" type="ORF">GETHPA_25600</name>
</gene>
<feature type="domain" description="Bacterial type II secretion system protein E" evidence="5">
    <location>
        <begin position="224"/>
        <end position="613"/>
    </location>
</feature>
<evidence type="ECO:0000259" key="6">
    <source>
        <dbReference type="Pfam" id="PF05157"/>
    </source>
</evidence>
<evidence type="ECO:0000256" key="2">
    <source>
        <dbReference type="ARBA" id="ARBA00022741"/>
    </source>
</evidence>
<comment type="similarity">
    <text evidence="1">Belongs to the GSP E family.</text>
</comment>
<sequence>MVSKLGEMLVKAQLITEAQLEEVIKVQRREGGKLGSIVVRQGYCSDQDIVSFLGMQYGVPAADLEQWPPIDPAVVALIPAELAQRHKVLPLQRTGNVLTLAMSDPTDIFAMDDVRFHTGYNVDPVVSSEMGLIRAVERYYGGSSQVALRGDGTATRGGSATSGGSGMGGPPAGSAAAAFSAFDEAEEHIDLSELEQQLDADAEFDTTDDDEESINVGALKRGSEDAPVVKLVNMVLIDAIKRGASDIHIEPYEKNYRIRFRIDGILMEVMRPNLKLKDPLTSRVKILAKLNIAEKRLPQDGRIKLRVNMGGRQKVIDYRVSILPTLFGEKIVLRLLDSDKLMLDLTKLGFEQESLDRWDRQISKPYGMVLVTGPTGSGKTNTLYSSIAKLNTPDTNILTAEDPVEFNFPGINQVQMKEQIGLNFAAALRSFLRQDPNIILVGEIRDFETAEIAIKASLTGHLVLSTLHTNDAPSTINRLMNMGVEPFLVATSVNIICAQRLVRRLCPNCKAVDTHHQPEDALMKVGFTPEEIQKGITFYKPVGCEACNKRGYKGRVGLYEVLEISETLKDMILTGASAIELREQGQKEGMITLRRSGCRKVLDGVTTIEEIIRETVL</sequence>
<comment type="caution">
    <text evidence="7">The sequence shown here is derived from an EMBL/GenBank/DDBJ whole genome shotgun (WGS) entry which is preliminary data.</text>
</comment>
<evidence type="ECO:0000313" key="8">
    <source>
        <dbReference type="Proteomes" id="UP001165089"/>
    </source>
</evidence>
<protein>
    <submittedName>
        <fullName evidence="7">Type IV-A pilus assembly ATPase PilB</fullName>
    </submittedName>
</protein>
<dbReference type="InterPro" id="IPR037257">
    <property type="entry name" value="T2SS_E_N_sf"/>
</dbReference>
<dbReference type="InterPro" id="IPR001482">
    <property type="entry name" value="T2SS/T4SS_dom"/>
</dbReference>
<dbReference type="PANTHER" id="PTHR30258">
    <property type="entry name" value="TYPE II SECRETION SYSTEM PROTEIN GSPE-RELATED"/>
    <property type="match status" value="1"/>
</dbReference>
<name>A0ABQ5Q8T9_9BACT</name>
<dbReference type="Gene3D" id="3.30.300.160">
    <property type="entry name" value="Type II secretion system, protein E, N-terminal domain"/>
    <property type="match status" value="1"/>
</dbReference>
<evidence type="ECO:0000256" key="3">
    <source>
        <dbReference type="ARBA" id="ARBA00022840"/>
    </source>
</evidence>
<feature type="compositionally biased region" description="Low complexity" evidence="4">
    <location>
        <begin position="150"/>
        <end position="159"/>
    </location>
</feature>
<feature type="domain" description="Type II secretion system protein GspE N-terminal" evidence="6">
    <location>
        <begin position="57"/>
        <end position="144"/>
    </location>
</feature>
<evidence type="ECO:0000259" key="5">
    <source>
        <dbReference type="Pfam" id="PF00437"/>
    </source>
</evidence>
<feature type="region of interest" description="Disordered" evidence="4">
    <location>
        <begin position="150"/>
        <end position="175"/>
    </location>
</feature>
<dbReference type="PANTHER" id="PTHR30258:SF1">
    <property type="entry name" value="PROTEIN TRANSPORT PROTEIN HOFB HOMOLOG"/>
    <property type="match status" value="1"/>
</dbReference>
<dbReference type="Gene3D" id="3.30.450.90">
    <property type="match status" value="1"/>
</dbReference>
<feature type="compositionally biased region" description="Gly residues" evidence="4">
    <location>
        <begin position="160"/>
        <end position="171"/>
    </location>
</feature>
<dbReference type="SUPFAM" id="SSF160246">
    <property type="entry name" value="EspE N-terminal domain-like"/>
    <property type="match status" value="1"/>
</dbReference>
<proteinExistence type="inferred from homology"/>
<evidence type="ECO:0000256" key="4">
    <source>
        <dbReference type="SAM" id="MobiDB-lite"/>
    </source>
</evidence>
<organism evidence="7 8">
    <name type="scientific">Geothrix rubra</name>
    <dbReference type="NCBI Taxonomy" id="2927977"/>
    <lineage>
        <taxon>Bacteria</taxon>
        <taxon>Pseudomonadati</taxon>
        <taxon>Acidobacteriota</taxon>
        <taxon>Holophagae</taxon>
        <taxon>Holophagales</taxon>
        <taxon>Holophagaceae</taxon>
        <taxon>Geothrix</taxon>
    </lineage>
</organism>
<dbReference type="CDD" id="cd01129">
    <property type="entry name" value="PulE-GspE-like"/>
    <property type="match status" value="1"/>
</dbReference>
<dbReference type="Proteomes" id="UP001165089">
    <property type="component" value="Unassembled WGS sequence"/>
</dbReference>
<dbReference type="Pfam" id="PF05157">
    <property type="entry name" value="MshEN"/>
    <property type="match status" value="1"/>
</dbReference>
<keyword evidence="2" id="KW-0547">Nucleotide-binding</keyword>
<dbReference type="EMBL" id="BSDD01000005">
    <property type="protein sequence ID" value="GLH71027.1"/>
    <property type="molecule type" value="Genomic_DNA"/>
</dbReference>